<dbReference type="InterPro" id="IPR008979">
    <property type="entry name" value="Galactose-bd-like_sf"/>
</dbReference>
<sequence length="97" mass="11437">AGTRKRRTLWIELPPIDSLENRVDDPATAMRSRKLRLFGSIDDNDWMELYTRAEDRPFGGVDGYPLTIDLKNSHIRYIKIDLDDENYLHLDKIEVYI</sequence>
<dbReference type="Gene3D" id="2.60.120.260">
    <property type="entry name" value="Galactose-binding domain-like"/>
    <property type="match status" value="1"/>
</dbReference>
<name>A0ABW1WJX3_9HYPH</name>
<evidence type="ECO:0000313" key="1">
    <source>
        <dbReference type="EMBL" id="MFC6388350.1"/>
    </source>
</evidence>
<evidence type="ECO:0008006" key="3">
    <source>
        <dbReference type="Google" id="ProtNLM"/>
    </source>
</evidence>
<reference evidence="2" key="1">
    <citation type="journal article" date="2019" name="Int. J. Syst. Evol. Microbiol.">
        <title>The Global Catalogue of Microorganisms (GCM) 10K type strain sequencing project: providing services to taxonomists for standard genome sequencing and annotation.</title>
        <authorList>
            <consortium name="The Broad Institute Genomics Platform"/>
            <consortium name="The Broad Institute Genome Sequencing Center for Infectious Disease"/>
            <person name="Wu L."/>
            <person name="Ma J."/>
        </authorList>
    </citation>
    <scope>NUCLEOTIDE SEQUENCE [LARGE SCALE GENOMIC DNA]</scope>
    <source>
        <strain evidence="2">CCUG 36916</strain>
    </source>
</reference>
<gene>
    <name evidence="1" type="ORF">ACFQDP_03105</name>
</gene>
<comment type="caution">
    <text evidence="1">The sequence shown here is derived from an EMBL/GenBank/DDBJ whole genome shotgun (WGS) entry which is preliminary data.</text>
</comment>
<proteinExistence type="predicted"/>
<keyword evidence="2" id="KW-1185">Reference proteome</keyword>
<evidence type="ECO:0000313" key="2">
    <source>
        <dbReference type="Proteomes" id="UP001596237"/>
    </source>
</evidence>
<dbReference type="SUPFAM" id="SSF49785">
    <property type="entry name" value="Galactose-binding domain-like"/>
    <property type="match status" value="1"/>
</dbReference>
<protein>
    <recommendedName>
        <fullName evidence="3">F5/8 type C domain-containing protein</fullName>
    </recommendedName>
</protein>
<dbReference type="EMBL" id="JBHSTT010000009">
    <property type="protein sequence ID" value="MFC6388350.1"/>
    <property type="molecule type" value="Genomic_DNA"/>
</dbReference>
<accession>A0ABW1WJX3</accession>
<feature type="non-terminal residue" evidence="1">
    <location>
        <position position="1"/>
    </location>
</feature>
<organism evidence="1 2">
    <name type="scientific">Methylorubrum zatmanii</name>
    <dbReference type="NCBI Taxonomy" id="29429"/>
    <lineage>
        <taxon>Bacteria</taxon>
        <taxon>Pseudomonadati</taxon>
        <taxon>Pseudomonadota</taxon>
        <taxon>Alphaproteobacteria</taxon>
        <taxon>Hyphomicrobiales</taxon>
        <taxon>Methylobacteriaceae</taxon>
        <taxon>Methylorubrum</taxon>
    </lineage>
</organism>
<dbReference type="Proteomes" id="UP001596237">
    <property type="component" value="Unassembled WGS sequence"/>
</dbReference>